<dbReference type="EMBL" id="SLVV01000004">
    <property type="protein sequence ID" value="TCN26156.1"/>
    <property type="molecule type" value="Genomic_DNA"/>
</dbReference>
<evidence type="ECO:0000256" key="2">
    <source>
        <dbReference type="ARBA" id="ARBA00022475"/>
    </source>
</evidence>
<evidence type="ECO:0000313" key="10">
    <source>
        <dbReference type="Proteomes" id="UP000295689"/>
    </source>
</evidence>
<dbReference type="RefSeq" id="WP_132004877.1">
    <property type="nucleotide sequence ID" value="NZ_JABUHM010000015.1"/>
</dbReference>
<comment type="subcellular location">
    <subcellularLocation>
        <location evidence="1">Cell membrane</location>
        <topology evidence="1">Multi-pass membrane protein</topology>
    </subcellularLocation>
</comment>
<evidence type="ECO:0000313" key="9">
    <source>
        <dbReference type="EMBL" id="TCN26156.1"/>
    </source>
</evidence>
<dbReference type="InterPro" id="IPR036938">
    <property type="entry name" value="PAP2/HPO_sf"/>
</dbReference>
<reference evidence="9 10" key="1">
    <citation type="journal article" date="2015" name="Stand. Genomic Sci.">
        <title>Genomic Encyclopedia of Bacterial and Archaeal Type Strains, Phase III: the genomes of soil and plant-associated and newly described type strains.</title>
        <authorList>
            <person name="Whitman W.B."/>
            <person name="Woyke T."/>
            <person name="Klenk H.P."/>
            <person name="Zhou Y."/>
            <person name="Lilburn T.G."/>
            <person name="Beck B.J."/>
            <person name="De Vos P."/>
            <person name="Vandamme P."/>
            <person name="Eisen J.A."/>
            <person name="Garrity G."/>
            <person name="Hugenholtz P."/>
            <person name="Kyrpides N.C."/>
        </authorList>
    </citation>
    <scope>NUCLEOTIDE SEQUENCE [LARGE SCALE GENOMIC DNA]</scope>
    <source>
        <strain evidence="9 10">CV53</strain>
    </source>
</reference>
<feature type="transmembrane region" description="Helical" evidence="7">
    <location>
        <begin position="59"/>
        <end position="80"/>
    </location>
</feature>
<dbReference type="PANTHER" id="PTHR14969:SF62">
    <property type="entry name" value="DECAPRENYLPHOSPHORYL-5-PHOSPHORIBOSE PHOSPHATASE RV3807C-RELATED"/>
    <property type="match status" value="1"/>
</dbReference>
<proteinExistence type="predicted"/>
<dbReference type="GO" id="GO:0016787">
    <property type="term" value="F:hydrolase activity"/>
    <property type="evidence" value="ECO:0007669"/>
    <property type="project" value="UniProtKB-KW"/>
</dbReference>
<keyword evidence="6 7" id="KW-0472">Membrane</keyword>
<dbReference type="SUPFAM" id="SSF48317">
    <property type="entry name" value="Acid phosphatase/Vanadium-dependent haloperoxidase"/>
    <property type="match status" value="1"/>
</dbReference>
<comment type="caution">
    <text evidence="9">The sequence shown here is derived from an EMBL/GenBank/DDBJ whole genome shotgun (WGS) entry which is preliminary data.</text>
</comment>
<evidence type="ECO:0000256" key="5">
    <source>
        <dbReference type="ARBA" id="ARBA00022989"/>
    </source>
</evidence>
<dbReference type="Proteomes" id="UP000295689">
    <property type="component" value="Unassembled WGS sequence"/>
</dbReference>
<feature type="transmembrane region" description="Helical" evidence="7">
    <location>
        <begin position="30"/>
        <end position="53"/>
    </location>
</feature>
<evidence type="ECO:0000256" key="6">
    <source>
        <dbReference type="ARBA" id="ARBA00023136"/>
    </source>
</evidence>
<dbReference type="SMART" id="SM00014">
    <property type="entry name" value="acidPPc"/>
    <property type="match status" value="1"/>
</dbReference>
<evidence type="ECO:0000256" key="7">
    <source>
        <dbReference type="SAM" id="Phobius"/>
    </source>
</evidence>
<feature type="transmembrane region" description="Helical" evidence="7">
    <location>
        <begin position="155"/>
        <end position="175"/>
    </location>
</feature>
<accession>A0A4R2BH12</accession>
<name>A0A4R2BH12_9BACI</name>
<keyword evidence="10" id="KW-1185">Reference proteome</keyword>
<keyword evidence="5 7" id="KW-1133">Transmembrane helix</keyword>
<sequence>MVKWLLVFYQLDCRLFQGVNRHFDIRGLNLFFSAITHFGGALFTVGASILAMGLTTGELRLTAIASALSLTISHLPVHLIKKWYPRKRPYLSLGSTKIPRNPLKDHSFPSGHTTAIFSIVIPFILLMPVFLYSLLPMAFGVGLSRVYLGLHYPTDVLAGGLLGTVCGFFCFYLMAV</sequence>
<gene>
    <name evidence="9" type="ORF">EV146_104264</name>
</gene>
<dbReference type="AlphaFoldDB" id="A0A4R2BH12"/>
<dbReference type="InterPro" id="IPR000326">
    <property type="entry name" value="PAP2/HPO"/>
</dbReference>
<evidence type="ECO:0000256" key="1">
    <source>
        <dbReference type="ARBA" id="ARBA00004651"/>
    </source>
</evidence>
<dbReference type="PANTHER" id="PTHR14969">
    <property type="entry name" value="SPHINGOSINE-1-PHOSPHATE PHOSPHOHYDROLASE"/>
    <property type="match status" value="1"/>
</dbReference>
<dbReference type="Gene3D" id="1.20.144.10">
    <property type="entry name" value="Phosphatidic acid phosphatase type 2/haloperoxidase"/>
    <property type="match status" value="1"/>
</dbReference>
<organism evidence="9 10">
    <name type="scientific">Mesobacillus foraminis</name>
    <dbReference type="NCBI Taxonomy" id="279826"/>
    <lineage>
        <taxon>Bacteria</taxon>
        <taxon>Bacillati</taxon>
        <taxon>Bacillota</taxon>
        <taxon>Bacilli</taxon>
        <taxon>Bacillales</taxon>
        <taxon>Bacillaceae</taxon>
        <taxon>Mesobacillus</taxon>
    </lineage>
</organism>
<keyword evidence="2" id="KW-1003">Cell membrane</keyword>
<feature type="transmembrane region" description="Helical" evidence="7">
    <location>
        <begin position="114"/>
        <end position="135"/>
    </location>
</feature>
<dbReference type="Pfam" id="PF01569">
    <property type="entry name" value="PAP2"/>
    <property type="match status" value="1"/>
</dbReference>
<protein>
    <submittedName>
        <fullName evidence="9">Undecaprenyl-diphosphatase</fullName>
    </submittedName>
</protein>
<keyword evidence="4" id="KW-0378">Hydrolase</keyword>
<evidence type="ECO:0000259" key="8">
    <source>
        <dbReference type="SMART" id="SM00014"/>
    </source>
</evidence>
<feature type="domain" description="Phosphatidic acid phosphatase type 2/haloperoxidase" evidence="8">
    <location>
        <begin position="59"/>
        <end position="171"/>
    </location>
</feature>
<evidence type="ECO:0000256" key="4">
    <source>
        <dbReference type="ARBA" id="ARBA00022801"/>
    </source>
</evidence>
<evidence type="ECO:0000256" key="3">
    <source>
        <dbReference type="ARBA" id="ARBA00022692"/>
    </source>
</evidence>
<dbReference type="GO" id="GO:0005886">
    <property type="term" value="C:plasma membrane"/>
    <property type="evidence" value="ECO:0007669"/>
    <property type="project" value="UniProtKB-SubCell"/>
</dbReference>
<keyword evidence="3 7" id="KW-0812">Transmembrane</keyword>